<evidence type="ECO:0000256" key="1">
    <source>
        <dbReference type="ARBA" id="ARBA00009512"/>
    </source>
</evidence>
<comment type="function">
    <text evidence="6 8">Binds together with bS18 to 16S ribosomal RNA.</text>
</comment>
<dbReference type="InterPro" id="IPR000529">
    <property type="entry name" value="Ribosomal_bS6"/>
</dbReference>
<dbReference type="Gene3D" id="3.30.70.60">
    <property type="match status" value="1"/>
</dbReference>
<evidence type="ECO:0000256" key="6">
    <source>
        <dbReference type="ARBA" id="ARBA00035104"/>
    </source>
</evidence>
<name>A0ABR9VY87_9SYNC</name>
<proteinExistence type="inferred from homology"/>
<dbReference type="PANTHER" id="PTHR21011:SF1">
    <property type="entry name" value="SMALL RIBOSOMAL SUBUNIT PROTEIN BS6M"/>
    <property type="match status" value="1"/>
</dbReference>
<dbReference type="PANTHER" id="PTHR21011">
    <property type="entry name" value="MITOCHONDRIAL 28S RIBOSOMAL PROTEIN S6"/>
    <property type="match status" value="1"/>
</dbReference>
<evidence type="ECO:0000313" key="10">
    <source>
        <dbReference type="Proteomes" id="UP000658720"/>
    </source>
</evidence>
<gene>
    <name evidence="8 9" type="primary">rpsF</name>
    <name evidence="8" type="synonym">rps6</name>
    <name evidence="9" type="ORF">IQ217_16145</name>
</gene>
<dbReference type="InterPro" id="IPR035980">
    <property type="entry name" value="Ribosomal_bS6_sf"/>
</dbReference>
<dbReference type="InterPro" id="IPR014717">
    <property type="entry name" value="Transl_elong_EF1B/ribsomal_bS6"/>
</dbReference>
<organism evidence="9 10">
    <name type="scientific">Synechocystis salina LEGE 00031</name>
    <dbReference type="NCBI Taxonomy" id="1828736"/>
    <lineage>
        <taxon>Bacteria</taxon>
        <taxon>Bacillati</taxon>
        <taxon>Cyanobacteriota</taxon>
        <taxon>Cyanophyceae</taxon>
        <taxon>Synechococcales</taxon>
        <taxon>Merismopediaceae</taxon>
        <taxon>Synechocystis</taxon>
    </lineage>
</organism>
<reference evidence="9 10" key="1">
    <citation type="submission" date="2020-10" db="EMBL/GenBank/DDBJ databases">
        <authorList>
            <person name="Castelo-Branco R."/>
            <person name="Eusebio N."/>
            <person name="Adriana R."/>
            <person name="Vieira A."/>
            <person name="Brugerolle De Fraissinette N."/>
            <person name="Rezende De Castro R."/>
            <person name="Schneider M.P."/>
            <person name="Vasconcelos V."/>
            <person name="Leao P.N."/>
        </authorList>
    </citation>
    <scope>NUCLEOTIDE SEQUENCE [LARGE SCALE GENOMIC DNA]</scope>
    <source>
        <strain evidence="9 10">LEGE 00031</strain>
    </source>
</reference>
<keyword evidence="3 8" id="KW-0694">RNA-binding</keyword>
<keyword evidence="4 8" id="KW-0689">Ribosomal protein</keyword>
<evidence type="ECO:0000256" key="8">
    <source>
        <dbReference type="HAMAP-Rule" id="MF_00360"/>
    </source>
</evidence>
<dbReference type="CDD" id="cd15487">
    <property type="entry name" value="bS6_chloro_cyano"/>
    <property type="match status" value="1"/>
</dbReference>
<evidence type="ECO:0000256" key="3">
    <source>
        <dbReference type="ARBA" id="ARBA00022884"/>
    </source>
</evidence>
<dbReference type="PROSITE" id="PS01048">
    <property type="entry name" value="RIBOSOMAL_S6"/>
    <property type="match status" value="1"/>
</dbReference>
<evidence type="ECO:0000256" key="7">
    <source>
        <dbReference type="ARBA" id="ARBA00035294"/>
    </source>
</evidence>
<evidence type="ECO:0000256" key="4">
    <source>
        <dbReference type="ARBA" id="ARBA00022980"/>
    </source>
</evidence>
<comment type="caution">
    <text evidence="9">The sequence shown here is derived from an EMBL/GenBank/DDBJ whole genome shotgun (WGS) entry which is preliminary data.</text>
</comment>
<comment type="similarity">
    <text evidence="1 8">Belongs to the bacterial ribosomal protein bS6 family.</text>
</comment>
<dbReference type="InterPro" id="IPR020814">
    <property type="entry name" value="Ribosomal_S6_plastid/chlpt"/>
</dbReference>
<evidence type="ECO:0000313" key="9">
    <source>
        <dbReference type="EMBL" id="MBE9255338.1"/>
    </source>
</evidence>
<dbReference type="InterPro" id="IPR020815">
    <property type="entry name" value="Ribosomal_bS6_CS"/>
</dbReference>
<dbReference type="EMBL" id="JADEVV010000059">
    <property type="protein sequence ID" value="MBE9255338.1"/>
    <property type="molecule type" value="Genomic_DNA"/>
</dbReference>
<dbReference type="Pfam" id="PF01250">
    <property type="entry name" value="Ribosomal_S6"/>
    <property type="match status" value="1"/>
</dbReference>
<keyword evidence="5 8" id="KW-0687">Ribonucleoprotein</keyword>
<dbReference type="SUPFAM" id="SSF54995">
    <property type="entry name" value="Ribosomal protein S6"/>
    <property type="match status" value="1"/>
</dbReference>
<dbReference type="RefSeq" id="WP_010872311.1">
    <property type="nucleotide sequence ID" value="NZ_JADEVV010000059.1"/>
</dbReference>
<evidence type="ECO:0000256" key="2">
    <source>
        <dbReference type="ARBA" id="ARBA00022730"/>
    </source>
</evidence>
<keyword evidence="10" id="KW-1185">Reference proteome</keyword>
<accession>A0ABR9VY87</accession>
<keyword evidence="2 8" id="KW-0699">rRNA-binding</keyword>
<evidence type="ECO:0000256" key="5">
    <source>
        <dbReference type="ARBA" id="ARBA00023274"/>
    </source>
</evidence>
<sequence>MLVNSYELMVILRPDLNEERVSQEVTKYQEFLTNNAAEEVSVKVWGKRRLAYQIRRFNDGIYVLFNFNGEGQQIALIERDMRLNDNVMRFLSIKLTPEKPEKEKKAKAVAVEA</sequence>
<dbReference type="HAMAP" id="MF_00360">
    <property type="entry name" value="Ribosomal_bS6"/>
    <property type="match status" value="1"/>
</dbReference>
<dbReference type="Proteomes" id="UP000658720">
    <property type="component" value="Unassembled WGS sequence"/>
</dbReference>
<protein>
    <recommendedName>
        <fullName evidence="7 8">Small ribosomal subunit protein bS6</fullName>
    </recommendedName>
</protein>
<dbReference type="NCBIfam" id="TIGR00166">
    <property type="entry name" value="S6"/>
    <property type="match status" value="1"/>
</dbReference>
<dbReference type="GO" id="GO:0005840">
    <property type="term" value="C:ribosome"/>
    <property type="evidence" value="ECO:0007669"/>
    <property type="project" value="UniProtKB-KW"/>
</dbReference>